<evidence type="ECO:0000259" key="9">
    <source>
        <dbReference type="Pfam" id="PF00361"/>
    </source>
</evidence>
<keyword evidence="11" id="KW-1185">Reference proteome</keyword>
<sequence>MTFFTFLLPIVFALTGIACDIKRWRGHSAQIALFGARLAPIVLLMSLISWSFYAPSRYSLAQEAPVNGTMLTALMLILVVFMAWILVQFSQHYMQGSKRVARYYRWLMLTLSAVTLTLTSNHLLAFWAGWVGISLGLHFLLTYYPDRPRAIIAAHKKFILARTAEISLLSAFYLLAQAHDSWYITTIMTQMGEPLTWQEQTAAVLIAVAALMKCAQLPVHGWLMQVVEAPTPVSALLHAGIINLGGFLVLTFYPLLHLSPIAIWLLLIVAGLTTVLSALIMTTRISVKVRLAWSTSAQMGLMLLECALGLYELAVLHLLAHSVYKAHAFLNSSSAVEDFLQRKLAPDETPSATAWLIAILFSAIAVTVSIWLWGYEGPMSPWWLFGFALIILVAQGRSIPRPYSIFRLAATSVGLAVLYGGLKTLIAWLLENSLEGDAAFHTVAAYSAPDIWACMLFVALVSLAICLRYYAHLGWVRRFSTALFAGFYLDEWFTKITLKTWPVNLPARSKAKHQRRAFSLPTLTKRWKK</sequence>
<feature type="transmembrane region" description="Helical" evidence="7">
    <location>
        <begin position="6"/>
        <end position="24"/>
    </location>
</feature>
<dbReference type="EMBL" id="QKRA01000002">
    <property type="protein sequence ID" value="RDL45400.1"/>
    <property type="molecule type" value="Genomic_DNA"/>
</dbReference>
<comment type="caution">
    <text evidence="10">The sequence shown here is derived from an EMBL/GenBank/DDBJ whole genome shotgun (WGS) entry which is preliminary data.</text>
</comment>
<comment type="subunit">
    <text evidence="7">Forms a complex with DabA.</text>
</comment>
<evidence type="ECO:0000256" key="3">
    <source>
        <dbReference type="ARBA" id="ARBA00022475"/>
    </source>
</evidence>
<evidence type="ECO:0000256" key="7">
    <source>
        <dbReference type="HAMAP-Rule" id="MF_00862"/>
    </source>
</evidence>
<proteinExistence type="inferred from homology"/>
<feature type="transmembrane region" description="Helical" evidence="7">
    <location>
        <begin position="261"/>
        <end position="281"/>
    </location>
</feature>
<feature type="transmembrane region" description="Helical" evidence="7">
    <location>
        <begin position="352"/>
        <end position="373"/>
    </location>
</feature>
<comment type="subcellular location">
    <subcellularLocation>
        <location evidence="7">Cell membrane</location>
        <topology evidence="7">Multi-pass membrane protein</topology>
    </subcellularLocation>
    <subcellularLocation>
        <location evidence="1">Endomembrane system</location>
        <topology evidence="1">Multi-pass membrane protein</topology>
    </subcellularLocation>
    <subcellularLocation>
        <location evidence="8">Membrane</location>
        <topology evidence="8">Multi-pass membrane protein</topology>
    </subcellularLocation>
</comment>
<feature type="transmembrane region" description="Helical" evidence="7">
    <location>
        <begin position="73"/>
        <end position="91"/>
    </location>
</feature>
<keyword evidence="5 7" id="KW-1133">Transmembrane helix</keyword>
<evidence type="ECO:0000256" key="8">
    <source>
        <dbReference type="RuleBase" id="RU000320"/>
    </source>
</evidence>
<reference evidence="10 11" key="1">
    <citation type="submission" date="2018-06" db="EMBL/GenBank/DDBJ databases">
        <title>Marinomonas sp. YLB-05 draft genome sequence.</title>
        <authorList>
            <person name="Yu L."/>
            <person name="Tang X."/>
        </authorList>
    </citation>
    <scope>NUCLEOTIDE SEQUENCE [LARGE SCALE GENOMIC DNA]</scope>
    <source>
        <strain evidence="10 11">YLB-05</strain>
    </source>
</reference>
<dbReference type="GO" id="GO:0042773">
    <property type="term" value="P:ATP synthesis coupled electron transport"/>
    <property type="evidence" value="ECO:0007669"/>
    <property type="project" value="InterPro"/>
</dbReference>
<protein>
    <recommendedName>
        <fullName evidence="7">Probable inorganic carbon transporter subunit DabB</fullName>
    </recommendedName>
</protein>
<feature type="transmembrane region" description="Helical" evidence="7">
    <location>
        <begin position="235"/>
        <end position="255"/>
    </location>
</feature>
<keyword evidence="6 7" id="KW-0472">Membrane</keyword>
<dbReference type="OrthoDB" id="9811798at2"/>
<evidence type="ECO:0000313" key="10">
    <source>
        <dbReference type="EMBL" id="RDL45400.1"/>
    </source>
</evidence>
<dbReference type="PRINTS" id="PR01434">
    <property type="entry name" value="NADHDHGNASE5"/>
</dbReference>
<evidence type="ECO:0000256" key="4">
    <source>
        <dbReference type="ARBA" id="ARBA00022692"/>
    </source>
</evidence>
<dbReference type="GO" id="GO:0005886">
    <property type="term" value="C:plasma membrane"/>
    <property type="evidence" value="ECO:0007669"/>
    <property type="project" value="UniProtKB-SubCell"/>
</dbReference>
<evidence type="ECO:0000256" key="6">
    <source>
        <dbReference type="ARBA" id="ARBA00023136"/>
    </source>
</evidence>
<feature type="domain" description="NADH:quinone oxidoreductase/Mrp antiporter transmembrane" evidence="9">
    <location>
        <begin position="120"/>
        <end position="338"/>
    </location>
</feature>
<keyword evidence="3 7" id="KW-1003">Cell membrane</keyword>
<dbReference type="PANTHER" id="PTHR42829">
    <property type="entry name" value="NADH-UBIQUINONE OXIDOREDUCTASE CHAIN 5"/>
    <property type="match status" value="1"/>
</dbReference>
<evidence type="ECO:0000256" key="5">
    <source>
        <dbReference type="ARBA" id="ARBA00022989"/>
    </source>
</evidence>
<dbReference type="RefSeq" id="WP_115467433.1">
    <property type="nucleotide sequence ID" value="NZ_QKRA01000002.1"/>
</dbReference>
<evidence type="ECO:0000313" key="11">
    <source>
        <dbReference type="Proteomes" id="UP000254326"/>
    </source>
</evidence>
<feature type="transmembrane region" description="Helical" evidence="7">
    <location>
        <begin position="125"/>
        <end position="145"/>
    </location>
</feature>
<feature type="transmembrane region" description="Helical" evidence="7">
    <location>
        <begin position="450"/>
        <end position="471"/>
    </location>
</feature>
<dbReference type="InterPro" id="IPR046396">
    <property type="entry name" value="Transporter_DabB"/>
</dbReference>
<feature type="transmembrane region" description="Helical" evidence="7">
    <location>
        <begin position="31"/>
        <end position="53"/>
    </location>
</feature>
<dbReference type="HAMAP" id="MF_00862">
    <property type="entry name" value="DabB"/>
    <property type="match status" value="1"/>
</dbReference>
<dbReference type="GO" id="GO:0015990">
    <property type="term" value="P:electron transport coupled proton transport"/>
    <property type="evidence" value="ECO:0007669"/>
    <property type="project" value="TreeGrafter"/>
</dbReference>
<feature type="transmembrane region" description="Helical" evidence="7">
    <location>
        <begin position="103"/>
        <end position="119"/>
    </location>
</feature>
<organism evidence="10 11">
    <name type="scientific">Marinomonas piezotolerans</name>
    <dbReference type="NCBI Taxonomy" id="2213058"/>
    <lineage>
        <taxon>Bacteria</taxon>
        <taxon>Pseudomonadati</taxon>
        <taxon>Pseudomonadota</taxon>
        <taxon>Gammaproteobacteria</taxon>
        <taxon>Oceanospirillales</taxon>
        <taxon>Oceanospirillaceae</taxon>
        <taxon>Marinomonas</taxon>
    </lineage>
</organism>
<comment type="function">
    <text evidence="7">Part of an energy-coupled inorganic carbon pump.</text>
</comment>
<keyword evidence="2 7" id="KW-0813">Transport</keyword>
<gene>
    <name evidence="7" type="primary">dabB</name>
    <name evidence="10" type="ORF">DN730_07260</name>
</gene>
<evidence type="ECO:0000256" key="1">
    <source>
        <dbReference type="ARBA" id="ARBA00004127"/>
    </source>
</evidence>
<dbReference type="Pfam" id="PF00361">
    <property type="entry name" value="Proton_antipo_M"/>
    <property type="match status" value="1"/>
</dbReference>
<accession>A0A370UC79</accession>
<dbReference type="NCBIfam" id="NF006029">
    <property type="entry name" value="PRK08168.1"/>
    <property type="match status" value="1"/>
</dbReference>
<dbReference type="AlphaFoldDB" id="A0A370UC79"/>
<dbReference type="GO" id="GO:0003954">
    <property type="term" value="F:NADH dehydrogenase activity"/>
    <property type="evidence" value="ECO:0007669"/>
    <property type="project" value="TreeGrafter"/>
</dbReference>
<dbReference type="GO" id="GO:0012505">
    <property type="term" value="C:endomembrane system"/>
    <property type="evidence" value="ECO:0007669"/>
    <property type="project" value="UniProtKB-SubCell"/>
</dbReference>
<dbReference type="Proteomes" id="UP000254326">
    <property type="component" value="Unassembled WGS sequence"/>
</dbReference>
<comment type="similarity">
    <text evidence="7">Belongs to the inorganic carbon transporter (TC 9.A.2) DabB family.</text>
</comment>
<dbReference type="GO" id="GO:0008137">
    <property type="term" value="F:NADH dehydrogenase (ubiquinone) activity"/>
    <property type="evidence" value="ECO:0007669"/>
    <property type="project" value="InterPro"/>
</dbReference>
<keyword evidence="4 7" id="KW-0812">Transmembrane</keyword>
<dbReference type="PANTHER" id="PTHR42829:SF1">
    <property type="entry name" value="INORGANIC CARBON TRANSPORTER SUBUNIT DABB-RELATED"/>
    <property type="match status" value="1"/>
</dbReference>
<feature type="transmembrane region" description="Helical" evidence="7">
    <location>
        <begin position="379"/>
        <end position="396"/>
    </location>
</feature>
<dbReference type="InterPro" id="IPR003945">
    <property type="entry name" value="NU5C-like"/>
</dbReference>
<feature type="transmembrane region" description="Helical" evidence="7">
    <location>
        <begin position="408"/>
        <end position="430"/>
    </location>
</feature>
<evidence type="ECO:0000256" key="2">
    <source>
        <dbReference type="ARBA" id="ARBA00022448"/>
    </source>
</evidence>
<dbReference type="InterPro" id="IPR001750">
    <property type="entry name" value="ND/Mrp_TM"/>
</dbReference>
<feature type="transmembrane region" description="Helical" evidence="7">
    <location>
        <begin position="204"/>
        <end position="223"/>
    </location>
</feature>
<name>A0A370UC79_9GAMM</name>